<name>A0AAU7D6J7_9BACT</name>
<accession>A0AAU7D6J7</accession>
<protein>
    <submittedName>
        <fullName evidence="1">Uncharacterized protein</fullName>
    </submittedName>
</protein>
<reference evidence="1" key="1">
    <citation type="submission" date="2023-03" db="EMBL/GenBank/DDBJ databases">
        <title>Edaphobacter sp.</title>
        <authorList>
            <person name="Huber K.J."/>
            <person name="Papendorf J."/>
            <person name="Pilke C."/>
            <person name="Bunk B."/>
            <person name="Sproeer C."/>
            <person name="Pester M."/>
        </authorList>
    </citation>
    <scope>NUCLEOTIDE SEQUENCE</scope>
    <source>
        <strain evidence="1">DSM 109920</strain>
    </source>
</reference>
<dbReference type="AlphaFoldDB" id="A0AAU7D6J7"/>
<organism evidence="1">
    <name type="scientific">Edaphobacter paludis</name>
    <dbReference type="NCBI Taxonomy" id="3035702"/>
    <lineage>
        <taxon>Bacteria</taxon>
        <taxon>Pseudomonadati</taxon>
        <taxon>Acidobacteriota</taxon>
        <taxon>Terriglobia</taxon>
        <taxon>Terriglobales</taxon>
        <taxon>Acidobacteriaceae</taxon>
        <taxon>Edaphobacter</taxon>
    </lineage>
</organism>
<sequence>MQAGREIEGDLLGLIKAVLPDPAFTLPTQSSMTKIQHLGMCRFRHIPKRRTPLLSLNQEDNLLMMFIMRRLMGFHFLRTCPDFPGDTYYTGRMQDYPMTRSSGQMWATLPNGDTLPSHSSTAG</sequence>
<dbReference type="EMBL" id="CP121195">
    <property type="protein sequence ID" value="XBH12942.1"/>
    <property type="molecule type" value="Genomic_DNA"/>
</dbReference>
<proteinExistence type="predicted"/>
<gene>
    <name evidence="1" type="ORF">P8936_14765</name>
</gene>
<evidence type="ECO:0000313" key="1">
    <source>
        <dbReference type="EMBL" id="XBH12942.1"/>
    </source>
</evidence>
<dbReference type="RefSeq" id="WP_348269600.1">
    <property type="nucleotide sequence ID" value="NZ_CP121195.1"/>
</dbReference>